<dbReference type="SUPFAM" id="SSF54928">
    <property type="entry name" value="RNA-binding domain, RBD"/>
    <property type="match status" value="1"/>
</dbReference>
<dbReference type="GO" id="GO:0043005">
    <property type="term" value="C:neuron projection"/>
    <property type="evidence" value="ECO:0007669"/>
    <property type="project" value="TreeGrafter"/>
</dbReference>
<comment type="similarity">
    <text evidence="1">Belongs to the RRM CPEB family.</text>
</comment>
<keyword evidence="4 5" id="KW-0694">RNA-binding</keyword>
<dbReference type="InterPro" id="IPR038446">
    <property type="entry name" value="CEBP_ZZ_sf"/>
</dbReference>
<dbReference type="FunFam" id="3.30.70.330:FF:000086">
    <property type="entry name" value="Putative Cytoplasmic polyadenylation element-binding protein 1"/>
    <property type="match status" value="1"/>
</dbReference>
<evidence type="ECO:0000256" key="3">
    <source>
        <dbReference type="ARBA" id="ARBA00022845"/>
    </source>
</evidence>
<feature type="region of interest" description="Disordered" evidence="6">
    <location>
        <begin position="186"/>
        <end position="207"/>
    </location>
</feature>
<name>A0A7M5WTI8_9CNID</name>
<dbReference type="EnsemblMetazoa" id="CLYHEMT012901.1">
    <property type="protein sequence ID" value="CLYHEMP012901.1"/>
    <property type="gene ID" value="CLYHEMG012901"/>
</dbReference>
<dbReference type="CDD" id="cd12725">
    <property type="entry name" value="RRM2_CPEB1"/>
    <property type="match status" value="1"/>
</dbReference>
<evidence type="ECO:0000256" key="6">
    <source>
        <dbReference type="SAM" id="MobiDB-lite"/>
    </source>
</evidence>
<feature type="region of interest" description="Disordered" evidence="6">
    <location>
        <begin position="24"/>
        <end position="172"/>
    </location>
</feature>
<dbReference type="FunFam" id="3.30.70.330:FF:000054">
    <property type="entry name" value="Cytoplasmic polyadenylation element-binding protein 1"/>
    <property type="match status" value="1"/>
</dbReference>
<dbReference type="PANTHER" id="PTHR12566">
    <property type="entry name" value="CYTOPLASMIC POLYADENYLATION ELEMENT BINDING PROTEIN CPEB"/>
    <property type="match status" value="1"/>
</dbReference>
<feature type="domain" description="RRM" evidence="7">
    <location>
        <begin position="359"/>
        <end position="450"/>
    </location>
</feature>
<evidence type="ECO:0000256" key="5">
    <source>
        <dbReference type="PROSITE-ProRule" id="PRU00176"/>
    </source>
</evidence>
<dbReference type="InterPro" id="IPR034977">
    <property type="entry name" value="CPEB1_RRM1"/>
</dbReference>
<dbReference type="InterPro" id="IPR000504">
    <property type="entry name" value="RRM_dom"/>
</dbReference>
<keyword evidence="9" id="KW-1185">Reference proteome</keyword>
<dbReference type="SMART" id="SM00360">
    <property type="entry name" value="RRM"/>
    <property type="match status" value="2"/>
</dbReference>
<feature type="compositionally biased region" description="Low complexity" evidence="6">
    <location>
        <begin position="118"/>
        <end position="156"/>
    </location>
</feature>
<dbReference type="Gene3D" id="3.30.70.330">
    <property type="match status" value="2"/>
</dbReference>
<dbReference type="GeneID" id="136809076"/>
<feature type="compositionally biased region" description="Low complexity" evidence="6">
    <location>
        <begin position="45"/>
        <end position="57"/>
    </location>
</feature>
<dbReference type="GO" id="GO:2000766">
    <property type="term" value="P:negative regulation of cytoplasmic translation"/>
    <property type="evidence" value="ECO:0007669"/>
    <property type="project" value="TreeGrafter"/>
</dbReference>
<dbReference type="Pfam" id="PF16367">
    <property type="entry name" value="RRM_7"/>
    <property type="match status" value="1"/>
</dbReference>
<sequence length="626" mass="69997">MSSSDDLYSDLVNGDLCHRLSRLLDPLAGQKDNKSPPYPQYRRGSSSSPPEYQPQPSNVAVHDVFSSKTTPLKRDMSPLLKTVPHQKADISPPPHSRLLSNSFSNRSPPQDHSPPPFSNNSSLNSSSLNSSGNTSSLNSSFNSSLNSSHNSSGASSQGAVDRRPPPSIIQHNHNNVNIETLPYGTQQQHNSYSSIYQSPPLSRPASPKRNLEFENLSMAQLSSLAPYGCYNAPTPLSYPHQFAPSPLTPTPPATPDCGLLSPISSNNEMDMARRSLHLSPLTGPISPTGPPPGYTPADYGMDNVLMDPRWATMNQYLGDSREIMELERRAQMQITSNDPTYTWSGQLPARNYKNPIYSNKIFLGGVPWDITEAGLQQAFRPFGPVKVEWPIKEVKSDRNTPKGRGYCYLLFENEKSVKALLANCTHDFSSGGDWYFKISSRRMRCKEVQVIPWVLTDSNFVRISSQKLDPNRTIFVGGLHGMMNAESLCQIMNDLFDNVIYAGIDTDKHKYPIGSGRVTFSSHRSFMKAVQAAFIEIRTTKFTKKVQIDPYLEDSMCSTCHINPGPFFCRDPICFKYFCHSCWNWHHSLDQLRVHKPMTRHSKTGGMQSTWSNYPGEISILYMGRN</sequence>
<reference evidence="8" key="1">
    <citation type="submission" date="2021-01" db="UniProtKB">
        <authorList>
            <consortium name="EnsemblMetazoa"/>
        </authorList>
    </citation>
    <scope>IDENTIFICATION</scope>
</reference>
<keyword evidence="3" id="KW-0810">Translation regulation</keyword>
<dbReference type="GO" id="GO:0008135">
    <property type="term" value="F:translation factor activity, RNA binding"/>
    <property type="evidence" value="ECO:0007669"/>
    <property type="project" value="TreeGrafter"/>
</dbReference>
<evidence type="ECO:0000313" key="9">
    <source>
        <dbReference type="Proteomes" id="UP000594262"/>
    </source>
</evidence>
<dbReference type="AlphaFoldDB" id="A0A7M5WTI8"/>
<accession>A0A7M5WTI8</accession>
<feature type="domain" description="RRM" evidence="7">
    <location>
        <begin position="472"/>
        <end position="553"/>
    </location>
</feature>
<proteinExistence type="inferred from homology"/>
<dbReference type="InterPro" id="IPR012677">
    <property type="entry name" value="Nucleotide-bd_a/b_plait_sf"/>
</dbReference>
<dbReference type="Pfam" id="PF16366">
    <property type="entry name" value="CEBP_ZZ"/>
    <property type="match status" value="1"/>
</dbReference>
<evidence type="ECO:0000256" key="2">
    <source>
        <dbReference type="ARBA" id="ARBA00022737"/>
    </source>
</evidence>
<feature type="compositionally biased region" description="Low complexity" evidence="6">
    <location>
        <begin position="96"/>
        <end position="108"/>
    </location>
</feature>
<keyword evidence="2" id="KW-0677">Repeat</keyword>
<dbReference type="RefSeq" id="XP_066921755.1">
    <property type="nucleotide sequence ID" value="XM_067065654.1"/>
</dbReference>
<organism evidence="8 9">
    <name type="scientific">Clytia hemisphaerica</name>
    <dbReference type="NCBI Taxonomy" id="252671"/>
    <lineage>
        <taxon>Eukaryota</taxon>
        <taxon>Metazoa</taxon>
        <taxon>Cnidaria</taxon>
        <taxon>Hydrozoa</taxon>
        <taxon>Hydroidolina</taxon>
        <taxon>Leptothecata</taxon>
        <taxon>Obeliida</taxon>
        <taxon>Clytiidae</taxon>
        <taxon>Clytia</taxon>
    </lineage>
</organism>
<dbReference type="CDD" id="cd12723">
    <property type="entry name" value="RRM1_CPEB1"/>
    <property type="match status" value="1"/>
</dbReference>
<dbReference type="GO" id="GO:0005737">
    <property type="term" value="C:cytoplasm"/>
    <property type="evidence" value="ECO:0007669"/>
    <property type="project" value="TreeGrafter"/>
</dbReference>
<evidence type="ECO:0000259" key="7">
    <source>
        <dbReference type="PROSITE" id="PS50102"/>
    </source>
</evidence>
<evidence type="ECO:0000256" key="1">
    <source>
        <dbReference type="ARBA" id="ARBA00010347"/>
    </source>
</evidence>
<protein>
    <recommendedName>
        <fullName evidence="7">RRM domain-containing protein</fullName>
    </recommendedName>
</protein>
<evidence type="ECO:0000256" key="4">
    <source>
        <dbReference type="ARBA" id="ARBA00022884"/>
    </source>
</evidence>
<dbReference type="InterPro" id="IPR034819">
    <property type="entry name" value="CPEB"/>
</dbReference>
<feature type="compositionally biased region" description="Polar residues" evidence="6">
    <location>
        <begin position="186"/>
        <end position="200"/>
    </location>
</feature>
<dbReference type="PROSITE" id="PS50102">
    <property type="entry name" value="RRM"/>
    <property type="match status" value="2"/>
</dbReference>
<dbReference type="InterPro" id="IPR032296">
    <property type="entry name" value="CEBP_ZZ"/>
</dbReference>
<dbReference type="CDD" id="cd19757">
    <property type="entry name" value="Bbox1"/>
    <property type="match status" value="1"/>
</dbReference>
<dbReference type="GO" id="GO:0043022">
    <property type="term" value="F:ribosome binding"/>
    <property type="evidence" value="ECO:0007669"/>
    <property type="project" value="TreeGrafter"/>
</dbReference>
<evidence type="ECO:0000313" key="8">
    <source>
        <dbReference type="EnsemblMetazoa" id="CLYHEMP012901.1"/>
    </source>
</evidence>
<dbReference type="GO" id="GO:0045202">
    <property type="term" value="C:synapse"/>
    <property type="evidence" value="ECO:0007669"/>
    <property type="project" value="TreeGrafter"/>
</dbReference>
<dbReference type="PANTHER" id="PTHR12566:SF9">
    <property type="entry name" value="CYTOPLASMIC POLYADENYLATION ELEMENT-BINDING PROTEIN 1"/>
    <property type="match status" value="1"/>
</dbReference>
<dbReference type="Gene3D" id="4.10.640.40">
    <property type="entry name" value="Cytoplasmic polyadenylation element-binding protein, ZZ domain"/>
    <property type="match status" value="1"/>
</dbReference>
<dbReference type="GO" id="GO:0005634">
    <property type="term" value="C:nucleus"/>
    <property type="evidence" value="ECO:0007669"/>
    <property type="project" value="TreeGrafter"/>
</dbReference>
<dbReference type="Proteomes" id="UP000594262">
    <property type="component" value="Unplaced"/>
</dbReference>
<dbReference type="GO" id="GO:0000900">
    <property type="term" value="F:mRNA regulatory element binding translation repressor activity"/>
    <property type="evidence" value="ECO:0007669"/>
    <property type="project" value="TreeGrafter"/>
</dbReference>
<dbReference type="GO" id="GO:0003730">
    <property type="term" value="F:mRNA 3'-UTR binding"/>
    <property type="evidence" value="ECO:0007669"/>
    <property type="project" value="InterPro"/>
</dbReference>
<dbReference type="InterPro" id="IPR035979">
    <property type="entry name" value="RBD_domain_sf"/>
</dbReference>
<dbReference type="OrthoDB" id="10033548at2759"/>